<evidence type="ECO:0000313" key="7">
    <source>
        <dbReference type="Proteomes" id="UP000180166"/>
    </source>
</evidence>
<proteinExistence type="predicted"/>
<accession>A0ABC8B2Q6</accession>
<dbReference type="Pfam" id="PF00486">
    <property type="entry name" value="Trans_reg_C"/>
    <property type="match status" value="1"/>
</dbReference>
<evidence type="ECO:0000256" key="3">
    <source>
        <dbReference type="PROSITE-ProRule" id="PRU01091"/>
    </source>
</evidence>
<organism evidence="6 7">
    <name type="scientific">Nocardia seriolae</name>
    <dbReference type="NCBI Taxonomy" id="37332"/>
    <lineage>
        <taxon>Bacteria</taxon>
        <taxon>Bacillati</taxon>
        <taxon>Actinomycetota</taxon>
        <taxon>Actinomycetes</taxon>
        <taxon>Mycobacteriales</taxon>
        <taxon>Nocardiaceae</taxon>
        <taxon>Nocardia</taxon>
    </lineage>
</organism>
<reference evidence="6 7" key="1">
    <citation type="submission" date="2016-10" db="EMBL/GenBank/DDBJ databases">
        <title>Genome sequence of Nocardia seriolae strain EM150506, isolated from Anguila japonica.</title>
        <authorList>
            <person name="Han H.-J."/>
        </authorList>
    </citation>
    <scope>NUCLEOTIDE SEQUENCE [LARGE SCALE GENOMIC DNA]</scope>
    <source>
        <strain evidence="6 7">EM150506</strain>
    </source>
</reference>
<dbReference type="PANTHER" id="PTHR48111">
    <property type="entry name" value="REGULATOR OF RPOS"/>
    <property type="match status" value="1"/>
</dbReference>
<evidence type="ECO:0000313" key="6">
    <source>
        <dbReference type="EMBL" id="APB00724.1"/>
    </source>
</evidence>
<dbReference type="InterPro" id="IPR036388">
    <property type="entry name" value="WH-like_DNA-bd_sf"/>
</dbReference>
<evidence type="ECO:0000256" key="2">
    <source>
        <dbReference type="PROSITE-ProRule" id="PRU00169"/>
    </source>
</evidence>
<feature type="modified residue" description="4-aspartylphosphate" evidence="2">
    <location>
        <position position="82"/>
    </location>
</feature>
<dbReference type="Pfam" id="PF00072">
    <property type="entry name" value="Response_reg"/>
    <property type="match status" value="1"/>
</dbReference>
<protein>
    <submittedName>
        <fullName evidence="6">Response regulator MprA</fullName>
    </submittedName>
</protein>
<dbReference type="Gene3D" id="3.40.50.2300">
    <property type="match status" value="1"/>
</dbReference>
<dbReference type="CDD" id="cd00383">
    <property type="entry name" value="trans_reg_C"/>
    <property type="match status" value="1"/>
</dbReference>
<dbReference type="KEGG" id="nsr:NS506_06693"/>
<dbReference type="AlphaFoldDB" id="A0ABC8B2Q6"/>
<dbReference type="SMART" id="SM00862">
    <property type="entry name" value="Trans_reg_C"/>
    <property type="match status" value="1"/>
</dbReference>
<name>A0ABC8B2Q6_9NOCA</name>
<feature type="domain" description="OmpR/PhoB-type" evidence="5">
    <location>
        <begin position="155"/>
        <end position="250"/>
    </location>
</feature>
<dbReference type="SUPFAM" id="SSF52172">
    <property type="entry name" value="CheY-like"/>
    <property type="match status" value="1"/>
</dbReference>
<sequence>MRPADHFSIIFRKATGRSRWEGVRYALVSASVRVLVLEDDHQLCREVTDGLRSAGFAVDLAQSIADADFKIAINRYDCLVVDRGLPDGDGLDLVAGARTAGHTVPALMLTGRDGLDDRLAGFESGADDYLTKPFALPELVMRVRALCRRREQPTASRIAVADIDIDLMRRRVTRGGIMLMLTPKEFAVLELVATRRGSVVTRTDLIECCWDEMAEPASNVVDAVVAKLRRKLGEPSVIETVRGTGFLISGELQRGEAER</sequence>
<gene>
    <name evidence="6" type="ORF">NS506_06693</name>
</gene>
<keyword evidence="2" id="KW-0597">Phosphoprotein</keyword>
<dbReference type="GO" id="GO:0003677">
    <property type="term" value="F:DNA binding"/>
    <property type="evidence" value="ECO:0007669"/>
    <property type="project" value="UniProtKB-UniRule"/>
</dbReference>
<evidence type="ECO:0000259" key="5">
    <source>
        <dbReference type="PROSITE" id="PS51755"/>
    </source>
</evidence>
<dbReference type="PROSITE" id="PS50110">
    <property type="entry name" value="RESPONSE_REGULATORY"/>
    <property type="match status" value="1"/>
</dbReference>
<dbReference type="Gene3D" id="1.10.10.10">
    <property type="entry name" value="Winged helix-like DNA-binding domain superfamily/Winged helix DNA-binding domain"/>
    <property type="match status" value="1"/>
</dbReference>
<evidence type="ECO:0000259" key="4">
    <source>
        <dbReference type="PROSITE" id="PS50110"/>
    </source>
</evidence>
<dbReference type="InterPro" id="IPR001867">
    <property type="entry name" value="OmpR/PhoB-type_DNA-bd"/>
</dbReference>
<dbReference type="PROSITE" id="PS51755">
    <property type="entry name" value="OMPR_PHOB"/>
    <property type="match status" value="1"/>
</dbReference>
<dbReference type="EMBL" id="CP017839">
    <property type="protein sequence ID" value="APB00724.1"/>
    <property type="molecule type" value="Genomic_DNA"/>
</dbReference>
<dbReference type="PANTHER" id="PTHR48111:SF36">
    <property type="entry name" value="TRANSCRIPTIONAL REGULATORY PROTEIN CUTR"/>
    <property type="match status" value="1"/>
</dbReference>
<dbReference type="Proteomes" id="UP000180166">
    <property type="component" value="Chromosome"/>
</dbReference>
<keyword evidence="1 3" id="KW-0238">DNA-binding</keyword>
<dbReference type="InterPro" id="IPR039420">
    <property type="entry name" value="WalR-like"/>
</dbReference>
<dbReference type="Gene3D" id="6.10.250.690">
    <property type="match status" value="1"/>
</dbReference>
<feature type="domain" description="Response regulatory" evidence="4">
    <location>
        <begin position="33"/>
        <end position="147"/>
    </location>
</feature>
<evidence type="ECO:0000256" key="1">
    <source>
        <dbReference type="ARBA" id="ARBA00023125"/>
    </source>
</evidence>
<dbReference type="InterPro" id="IPR001789">
    <property type="entry name" value="Sig_transdc_resp-reg_receiver"/>
</dbReference>
<feature type="DNA-binding region" description="OmpR/PhoB-type" evidence="3">
    <location>
        <begin position="155"/>
        <end position="250"/>
    </location>
</feature>
<dbReference type="SMART" id="SM00448">
    <property type="entry name" value="REC"/>
    <property type="match status" value="1"/>
</dbReference>
<dbReference type="InterPro" id="IPR011006">
    <property type="entry name" value="CheY-like_superfamily"/>
</dbReference>